<evidence type="ECO:0008006" key="4">
    <source>
        <dbReference type="Google" id="ProtNLM"/>
    </source>
</evidence>
<keyword evidence="1" id="KW-0732">Signal</keyword>
<evidence type="ECO:0000256" key="1">
    <source>
        <dbReference type="SAM" id="SignalP"/>
    </source>
</evidence>
<evidence type="ECO:0000313" key="2">
    <source>
        <dbReference type="EMBL" id="TET44642.1"/>
    </source>
</evidence>
<feature type="signal peptide" evidence="1">
    <location>
        <begin position="1"/>
        <end position="24"/>
    </location>
</feature>
<evidence type="ECO:0000313" key="3">
    <source>
        <dbReference type="Proteomes" id="UP000315525"/>
    </source>
</evidence>
<protein>
    <recommendedName>
        <fullName evidence="4">T9SS type A sorting domain-containing protein</fullName>
    </recommendedName>
</protein>
<accession>A0A523UQ19</accession>
<feature type="chain" id="PRO_5022185394" description="T9SS type A sorting domain-containing protein" evidence="1">
    <location>
        <begin position="25"/>
        <end position="761"/>
    </location>
</feature>
<comment type="caution">
    <text evidence="2">The sequence shown here is derived from an EMBL/GenBank/DDBJ whole genome shotgun (WGS) entry which is preliminary data.</text>
</comment>
<name>A0A523UQ19_UNCT6</name>
<dbReference type="Proteomes" id="UP000315525">
    <property type="component" value="Unassembled WGS sequence"/>
</dbReference>
<gene>
    <name evidence="2" type="ORF">E3J62_09715</name>
</gene>
<proteinExistence type="predicted"/>
<sequence>MSRRLFVLLFALGLAVLFSSSAWGAMADGEPARRGNILQNPKTEVRSHMWGNIRLVLSNWGFFGNAGEYEPYEWSCEFPANSHQDYLFQGALWIGGVIDDDTLVSVGADGWLHENEMFPGNTDNDTIMERSINPASQFYWDPADSSDPLFLKYGPAISEEDLIAVYTDTVGSPYVPPDHQPMGIKVTQQTYSWSYDYAQDFILMKFWIENIRGDGKTIRDIYIALYIDGDVTPVTDYYPCRQASAQDDITGFRVWRDESDTLWAPGTTLYLWNEQTQSYDSTDVAGTPKYQSPADYITVAWLADDDGIHPEASCGDVGPANGVTGTRVVYPPPEQISFNWWFSDSDDNLDWGPYHTEDPDDVDGTPMGDNAKYRIMSNGYFDPDQVCNSLVYPAGIDSINDTRYLLSFGPNDLPAGDTLVMILAYIGGEHFHNGNPWCEWSFDDLAINASWAYTVYDNPGVDTDSNGYAGDFTITGSETLYISGDGAPDFEGPPPPPSPMMTLETEDQKVIIRWGKHSEVYENKFIPAPYDTDYFEGYRVYRSETGRLGEFTLLAEFDRIDFDTSGTIPLFWNRGMPDSIEVEGGETTYVYVDGPMLNYYPRFYAVTAFDKGYPPGYGDVLASLETSPLSNYKRVTPSPEPGQFVGKNKVQVVPNPYRIDEDYAGMKWEDWEGAGWSEHTRRIDFINLPPECTIRIYSLNGDLVRTLKHHASANMASGRAASAESWNLISRDVEAIVSGLYLFSVEEPNGRTQVGKFLILK</sequence>
<reference evidence="2 3" key="1">
    <citation type="submission" date="2019-03" db="EMBL/GenBank/DDBJ databases">
        <title>Metabolic potential of uncultured bacteria and archaea associated with petroleum seepage in deep-sea sediments.</title>
        <authorList>
            <person name="Dong X."/>
            <person name="Hubert C."/>
        </authorList>
    </citation>
    <scope>NUCLEOTIDE SEQUENCE [LARGE SCALE GENOMIC DNA]</scope>
    <source>
        <strain evidence="2">E44_bin18</strain>
    </source>
</reference>
<dbReference type="EMBL" id="SOJN01000116">
    <property type="protein sequence ID" value="TET44642.1"/>
    <property type="molecule type" value="Genomic_DNA"/>
</dbReference>
<dbReference type="AlphaFoldDB" id="A0A523UQ19"/>
<organism evidence="2 3">
    <name type="scientific">candidate division TA06 bacterium</name>
    <dbReference type="NCBI Taxonomy" id="2250710"/>
    <lineage>
        <taxon>Bacteria</taxon>
        <taxon>Bacteria division TA06</taxon>
    </lineage>
</organism>